<feature type="domain" description="Fumarate lyase N-terminal" evidence="5">
    <location>
        <begin position="22"/>
        <end position="296"/>
    </location>
</feature>
<dbReference type="InterPro" id="IPR009049">
    <property type="entry name" value="Argininosuccinate_lyase"/>
</dbReference>
<dbReference type="Gene3D" id="1.20.200.10">
    <property type="entry name" value="Fumarase/aspartase (Central domain)"/>
    <property type="match status" value="1"/>
</dbReference>
<comment type="caution">
    <text evidence="6">The sequence shown here is derived from an EMBL/GenBank/DDBJ whole genome shotgun (WGS) entry which is preliminary data.</text>
</comment>
<dbReference type="PANTHER" id="PTHR43814:SF1">
    <property type="entry name" value="ARGININOSUCCINATE LYASE"/>
    <property type="match status" value="1"/>
</dbReference>
<dbReference type="EMBL" id="PEYD01000020">
    <property type="protein sequence ID" value="PIS39605.1"/>
    <property type="molecule type" value="Genomic_DNA"/>
</dbReference>
<dbReference type="InterPro" id="IPR020557">
    <property type="entry name" value="Fumarate_lyase_CS"/>
</dbReference>
<dbReference type="UniPathway" id="UPA00068">
    <property type="reaction ID" value="UER00114"/>
</dbReference>
<evidence type="ECO:0000313" key="7">
    <source>
        <dbReference type="Proteomes" id="UP000230088"/>
    </source>
</evidence>
<comment type="pathway">
    <text evidence="1">Amino-acid biosynthesis; L-arginine biosynthesis; L-arginine from L-ornithine and carbamoyl phosphate: step 3/3.</text>
</comment>
<dbReference type="SUPFAM" id="SSF48557">
    <property type="entry name" value="L-aspartase-like"/>
    <property type="match status" value="1"/>
</dbReference>
<dbReference type="AlphaFoldDB" id="A0A2H0YM78"/>
<dbReference type="PRINTS" id="PR00149">
    <property type="entry name" value="FUMRATELYASE"/>
</dbReference>
<dbReference type="PRINTS" id="PR00145">
    <property type="entry name" value="ARGSUCLYASE"/>
</dbReference>
<keyword evidence="3" id="KW-0028">Amino-acid biosynthesis</keyword>
<reference evidence="7" key="1">
    <citation type="submission" date="2017-09" db="EMBL/GenBank/DDBJ databases">
        <title>Depth-based differentiation of microbial function through sediment-hosted aquifers and enrichment of novel symbionts in the deep terrestrial subsurface.</title>
        <authorList>
            <person name="Probst A.J."/>
            <person name="Ladd B."/>
            <person name="Jarett J.K."/>
            <person name="Geller-Mcgrath D.E."/>
            <person name="Sieber C.M.K."/>
            <person name="Emerson J.B."/>
            <person name="Anantharaman K."/>
            <person name="Thomas B.C."/>
            <person name="Malmstrom R."/>
            <person name="Stieglmeier M."/>
            <person name="Klingl A."/>
            <person name="Woyke T."/>
            <person name="Ryan C.M."/>
            <person name="Banfield J.F."/>
        </authorList>
    </citation>
    <scope>NUCLEOTIDE SEQUENCE [LARGE SCALE GENOMIC DNA]</scope>
</reference>
<evidence type="ECO:0000256" key="3">
    <source>
        <dbReference type="ARBA" id="ARBA00022571"/>
    </source>
</evidence>
<evidence type="ECO:0000259" key="5">
    <source>
        <dbReference type="Pfam" id="PF00206"/>
    </source>
</evidence>
<organism evidence="6 7">
    <name type="scientific">Candidatus Nealsonbacteria bacterium CG08_land_8_20_14_0_20_38_20</name>
    <dbReference type="NCBI Taxonomy" id="1974705"/>
    <lineage>
        <taxon>Bacteria</taxon>
        <taxon>Candidatus Nealsoniibacteriota</taxon>
    </lineage>
</organism>
<evidence type="ECO:0000256" key="2">
    <source>
        <dbReference type="ARBA" id="ARBA00012338"/>
    </source>
</evidence>
<protein>
    <recommendedName>
        <fullName evidence="2 4">Argininosuccinate lyase</fullName>
        <ecNumber evidence="2 4">4.3.2.1</ecNumber>
    </recommendedName>
</protein>
<dbReference type="InterPro" id="IPR000362">
    <property type="entry name" value="Fumarate_lyase_fam"/>
</dbReference>
<dbReference type="GO" id="GO:0005829">
    <property type="term" value="C:cytosol"/>
    <property type="evidence" value="ECO:0007669"/>
    <property type="project" value="TreeGrafter"/>
</dbReference>
<evidence type="ECO:0000256" key="1">
    <source>
        <dbReference type="ARBA" id="ARBA00004941"/>
    </source>
</evidence>
<dbReference type="Gene3D" id="1.10.40.30">
    <property type="entry name" value="Fumarase/aspartase (C-terminal domain)"/>
    <property type="match status" value="1"/>
</dbReference>
<dbReference type="Pfam" id="PF00206">
    <property type="entry name" value="Lyase_1"/>
    <property type="match status" value="1"/>
</dbReference>
<dbReference type="GO" id="GO:0042450">
    <property type="term" value="P:L-arginine biosynthetic process via ornithine"/>
    <property type="evidence" value="ECO:0007669"/>
    <property type="project" value="UniProtKB-UniRule"/>
</dbReference>
<keyword evidence="3" id="KW-0055">Arginine biosynthesis</keyword>
<dbReference type="InterPro" id="IPR022761">
    <property type="entry name" value="Fumarate_lyase_N"/>
</dbReference>
<dbReference type="EC" id="4.3.2.1" evidence="2 4"/>
<dbReference type="NCBIfam" id="TIGR00838">
    <property type="entry name" value="argH"/>
    <property type="match status" value="1"/>
</dbReference>
<evidence type="ECO:0000256" key="4">
    <source>
        <dbReference type="NCBIfam" id="TIGR00838"/>
    </source>
</evidence>
<sequence>MKLWNEHKLNKLVEDFTVGEDYIFDRELVEYDCLASIGHVKMLGKIGILKGEEVEKLVRELNNIIELDKKGKFKIKKEDEDCHTAIENYLTKKLGELGKKIHTGRSRNDQALTALRLYYKDELKKVEQLSKEFIETLGKFTEKYGKIKIPGYTHYRKAMPSTIEVWVGAFIESMEDNLKLLNFVFELIDQSPLGAGAGFGVPLDLDREYAAKLMGFGKVQKNPLYTQNSRGKFEGTIIHTLSQITYDLNKIAADLIIFTMSEFRYFELPNEFCTGSSIMPHKKNPDVLEILRGKHLVICSLEFWVKGITANLMSSYSRVLQLTKEPTIRAFELVKECLIIAKLLFKNLKVNKEKCESALTKEIFSAEEVFKLVKKGVSFREAYKTISKKYYAQ</sequence>
<dbReference type="InterPro" id="IPR024083">
    <property type="entry name" value="Fumarase/histidase_N"/>
</dbReference>
<proteinExistence type="predicted"/>
<name>A0A2H0YM78_9BACT</name>
<dbReference type="PROSITE" id="PS00163">
    <property type="entry name" value="FUMARATE_LYASES"/>
    <property type="match status" value="1"/>
</dbReference>
<gene>
    <name evidence="6" type="primary">argH</name>
    <name evidence="6" type="ORF">COT33_01125</name>
</gene>
<dbReference type="Proteomes" id="UP000230088">
    <property type="component" value="Unassembled WGS sequence"/>
</dbReference>
<dbReference type="Gene3D" id="1.10.275.10">
    <property type="entry name" value="Fumarase/aspartase (N-terminal domain)"/>
    <property type="match status" value="1"/>
</dbReference>
<keyword evidence="6" id="KW-0456">Lyase</keyword>
<dbReference type="GO" id="GO:0004056">
    <property type="term" value="F:argininosuccinate lyase activity"/>
    <property type="evidence" value="ECO:0007669"/>
    <property type="project" value="UniProtKB-UniRule"/>
</dbReference>
<accession>A0A2H0YM78</accession>
<dbReference type="PANTHER" id="PTHR43814">
    <property type="entry name" value="ARGININOSUCCINATE LYASE"/>
    <property type="match status" value="1"/>
</dbReference>
<dbReference type="InterPro" id="IPR008948">
    <property type="entry name" value="L-Aspartase-like"/>
</dbReference>
<evidence type="ECO:0000313" key="6">
    <source>
        <dbReference type="EMBL" id="PIS39605.1"/>
    </source>
</evidence>